<accession>A0A6I3QV37</accession>
<dbReference type="GO" id="GO:0003677">
    <property type="term" value="F:DNA binding"/>
    <property type="evidence" value="ECO:0007669"/>
    <property type="project" value="InterPro"/>
</dbReference>
<dbReference type="Proteomes" id="UP000472755">
    <property type="component" value="Unassembled WGS sequence"/>
</dbReference>
<evidence type="ECO:0000256" key="1">
    <source>
        <dbReference type="ARBA" id="ARBA00006295"/>
    </source>
</evidence>
<dbReference type="Gene3D" id="1.10.10.2830">
    <property type="match status" value="1"/>
</dbReference>
<organism evidence="4 5">
    <name type="scientific">Ruthenibacterium lactatiformans</name>
    <dbReference type="NCBI Taxonomy" id="1550024"/>
    <lineage>
        <taxon>Bacteria</taxon>
        <taxon>Bacillati</taxon>
        <taxon>Bacillota</taxon>
        <taxon>Clostridia</taxon>
        <taxon>Eubacteriales</taxon>
        <taxon>Oscillospiraceae</taxon>
        <taxon>Ruthenibacterium</taxon>
    </lineage>
</organism>
<sequence>MAKSNGLNFNLPSVDDLFSTEEERAEARLEKVVNLSFSEISDFPNHPFKVRMDEAMREMTESVKQYGVLVPALVRPKRSGGYEMVAGHRRKKAADLAGLAEIPCIVRQLTDDEATIIMVDSNLQREQILPSEKAFAYKMKLDALKRQGQRTDLTSSPLDNKLKGVTAAQQISRDSGDSQPQIYRYIRLTHLIPEILELVDNSVLKDQEMLQIAMRPAVELSYLRKEEQADLFAIMDEMDCTPSHAQAIKMRQMSEAKTGDERLAKDALVSIMKEEKPNQKEQFKIPKEKISRFFAPGTPTQKIEDTIVKALELYRKRQRSLER</sequence>
<protein>
    <submittedName>
        <fullName evidence="4">ParB/RepB/Spo0J family partition protein</fullName>
    </submittedName>
</protein>
<dbReference type="EMBL" id="WMZR01000004">
    <property type="protein sequence ID" value="MTS50761.1"/>
    <property type="molecule type" value="Genomic_DNA"/>
</dbReference>
<dbReference type="SUPFAM" id="SSF110849">
    <property type="entry name" value="ParB/Sulfiredoxin"/>
    <property type="match status" value="1"/>
</dbReference>
<evidence type="ECO:0000313" key="3">
    <source>
        <dbReference type="EMBL" id="MTS26986.1"/>
    </source>
</evidence>
<dbReference type="Pfam" id="PF02195">
    <property type="entry name" value="ParB_N"/>
    <property type="match status" value="1"/>
</dbReference>
<dbReference type="InterPro" id="IPR003115">
    <property type="entry name" value="ParB_N"/>
</dbReference>
<evidence type="ECO:0000313" key="6">
    <source>
        <dbReference type="Proteomes" id="UP000472755"/>
    </source>
</evidence>
<comment type="caution">
    <text evidence="4">The sequence shown here is derived from an EMBL/GenBank/DDBJ whole genome shotgun (WGS) entry which is preliminary data.</text>
</comment>
<dbReference type="GO" id="GO:0007059">
    <property type="term" value="P:chromosome segregation"/>
    <property type="evidence" value="ECO:0007669"/>
    <property type="project" value="TreeGrafter"/>
</dbReference>
<dbReference type="RefSeq" id="WP_154259078.1">
    <property type="nucleotide sequence ID" value="NZ_WMZL01000005.1"/>
</dbReference>
<evidence type="ECO:0000313" key="4">
    <source>
        <dbReference type="EMBL" id="MTS50761.1"/>
    </source>
</evidence>
<dbReference type="GO" id="GO:0005694">
    <property type="term" value="C:chromosome"/>
    <property type="evidence" value="ECO:0007669"/>
    <property type="project" value="TreeGrafter"/>
</dbReference>
<dbReference type="Gene3D" id="3.90.1530.30">
    <property type="match status" value="1"/>
</dbReference>
<gene>
    <name evidence="4" type="ORF">GMD52_04300</name>
    <name evidence="3" type="ORF">GMD59_06750</name>
</gene>
<dbReference type="InterPro" id="IPR050336">
    <property type="entry name" value="Chromosome_partition/occlusion"/>
</dbReference>
<dbReference type="EMBL" id="WMZU01000008">
    <property type="protein sequence ID" value="MTS26986.1"/>
    <property type="molecule type" value="Genomic_DNA"/>
</dbReference>
<evidence type="ECO:0000259" key="2">
    <source>
        <dbReference type="SMART" id="SM00470"/>
    </source>
</evidence>
<dbReference type="Proteomes" id="UP000449193">
    <property type="component" value="Unassembled WGS sequence"/>
</dbReference>
<dbReference type="SUPFAM" id="SSF109709">
    <property type="entry name" value="KorB DNA-binding domain-like"/>
    <property type="match status" value="1"/>
</dbReference>
<reference evidence="5 6" key="1">
    <citation type="journal article" date="2019" name="Nat. Med.">
        <title>A library of human gut bacterial isolates paired with longitudinal multiomics data enables mechanistic microbiome research.</title>
        <authorList>
            <person name="Poyet M."/>
            <person name="Groussin M."/>
            <person name="Gibbons S.M."/>
            <person name="Avila-Pacheco J."/>
            <person name="Jiang X."/>
            <person name="Kearney S.M."/>
            <person name="Perrotta A.R."/>
            <person name="Berdy B."/>
            <person name="Zhao S."/>
            <person name="Lieberman T.D."/>
            <person name="Swanson P.K."/>
            <person name="Smith M."/>
            <person name="Roesemann S."/>
            <person name="Alexander J.E."/>
            <person name="Rich S.A."/>
            <person name="Livny J."/>
            <person name="Vlamakis H."/>
            <person name="Clish C."/>
            <person name="Bullock K."/>
            <person name="Deik A."/>
            <person name="Scott J."/>
            <person name="Pierce K.A."/>
            <person name="Xavier R.J."/>
            <person name="Alm E.J."/>
        </authorList>
    </citation>
    <scope>NUCLEOTIDE SEQUENCE [LARGE SCALE GENOMIC DNA]</scope>
    <source>
        <strain evidence="3 6">BIOML-A4</strain>
        <strain evidence="4 5">BIOML-A7</strain>
    </source>
</reference>
<dbReference type="AlphaFoldDB" id="A0A6I3QV37"/>
<dbReference type="InterPro" id="IPR004437">
    <property type="entry name" value="ParB/RepB/Spo0J"/>
</dbReference>
<dbReference type="PANTHER" id="PTHR33375">
    <property type="entry name" value="CHROMOSOME-PARTITIONING PROTEIN PARB-RELATED"/>
    <property type="match status" value="1"/>
</dbReference>
<dbReference type="CDD" id="cd16407">
    <property type="entry name" value="ParB_N_like"/>
    <property type="match status" value="1"/>
</dbReference>
<feature type="domain" description="ParB-like N-terminal" evidence="2">
    <location>
        <begin position="36"/>
        <end position="123"/>
    </location>
</feature>
<dbReference type="PANTHER" id="PTHR33375:SF1">
    <property type="entry name" value="CHROMOSOME-PARTITIONING PROTEIN PARB-RELATED"/>
    <property type="match status" value="1"/>
</dbReference>
<dbReference type="SMART" id="SM00470">
    <property type="entry name" value="ParB"/>
    <property type="match status" value="1"/>
</dbReference>
<proteinExistence type="inferred from homology"/>
<dbReference type="NCBIfam" id="TIGR00180">
    <property type="entry name" value="parB_part"/>
    <property type="match status" value="1"/>
</dbReference>
<comment type="similarity">
    <text evidence="1">Belongs to the ParB family.</text>
</comment>
<dbReference type="InterPro" id="IPR036086">
    <property type="entry name" value="ParB/Sulfiredoxin_sf"/>
</dbReference>
<evidence type="ECO:0000313" key="5">
    <source>
        <dbReference type="Proteomes" id="UP000449193"/>
    </source>
</evidence>
<name>A0A6I3QV37_9FIRM</name>